<evidence type="ECO:0000313" key="6">
    <source>
        <dbReference type="EMBL" id="MDQ7908749.1"/>
    </source>
</evidence>
<protein>
    <submittedName>
        <fullName evidence="6">Threonine/serine dehydratase</fullName>
    </submittedName>
</protein>
<dbReference type="PANTHER" id="PTHR48078:SF6">
    <property type="entry name" value="L-THREONINE DEHYDRATASE CATABOLIC TDCB"/>
    <property type="match status" value="1"/>
</dbReference>
<proteinExistence type="predicted"/>
<reference evidence="6 7" key="1">
    <citation type="submission" date="2023-08" db="EMBL/GenBank/DDBJ databases">
        <title>Phytohabitans sansha sp. nov., isolated from marine sediment.</title>
        <authorList>
            <person name="Zhao Y."/>
            <person name="Yi K."/>
        </authorList>
    </citation>
    <scope>NUCLEOTIDE SEQUENCE [LARGE SCALE GENOMIC DNA]</scope>
    <source>
        <strain evidence="6 7">ZYX-F-186</strain>
    </source>
</reference>
<evidence type="ECO:0000256" key="2">
    <source>
        <dbReference type="ARBA" id="ARBA00022898"/>
    </source>
</evidence>
<dbReference type="Proteomes" id="UP001230908">
    <property type="component" value="Unassembled WGS sequence"/>
</dbReference>
<dbReference type="InterPro" id="IPR000634">
    <property type="entry name" value="Ser/Thr_deHydtase_PyrdxlP-BS"/>
</dbReference>
<feature type="compositionally biased region" description="Basic and acidic residues" evidence="4">
    <location>
        <begin position="330"/>
        <end position="344"/>
    </location>
</feature>
<accession>A0ABU0ZNY0</accession>
<feature type="domain" description="Tryptophan synthase beta chain-like PALP" evidence="5">
    <location>
        <begin position="17"/>
        <end position="301"/>
    </location>
</feature>
<evidence type="ECO:0000256" key="4">
    <source>
        <dbReference type="SAM" id="MobiDB-lite"/>
    </source>
</evidence>
<dbReference type="SUPFAM" id="SSF53686">
    <property type="entry name" value="Tryptophan synthase beta subunit-like PLP-dependent enzymes"/>
    <property type="match status" value="1"/>
</dbReference>
<dbReference type="InterPro" id="IPR050147">
    <property type="entry name" value="Ser/Thr_Dehydratase"/>
</dbReference>
<gene>
    <name evidence="6" type="ORF">RB614_29880</name>
</gene>
<dbReference type="Pfam" id="PF00291">
    <property type="entry name" value="PALP"/>
    <property type="match status" value="1"/>
</dbReference>
<dbReference type="PROSITE" id="PS00165">
    <property type="entry name" value="DEHYDRATASE_SER_THR"/>
    <property type="match status" value="1"/>
</dbReference>
<keyword evidence="2" id="KW-0663">Pyridoxal phosphate</keyword>
<comment type="caution">
    <text evidence="6">The sequence shown here is derived from an EMBL/GenBank/DDBJ whole genome shotgun (WGS) entry which is preliminary data.</text>
</comment>
<keyword evidence="3" id="KW-0456">Lyase</keyword>
<sequence length="344" mass="35777">MDIESIRTAASIIEGVAARTPMLSKTGLDEIVGTELYVKCENLQHGGSFKLRGAYTQMARLTEAERRKGVVTYSSGNHGIGVALAGHLLGIDVVVFLPDDVSPTKRQGIESLGATIVEYDPRTRDRDELLLEPAAVGRTPVPPYDNANAIAGQGTVGLEIATQAADADVVLVPVGGGGLIAGIAVAVKAMLPGVTVIGVEPAGADDTRQSRSSGKRVRINHPTTVVDSLRTPTPGRLTFPIVQNLVDDIVTVEDSTVLSAMTDLFNVCHIVAEPGGAVGLAAIQEGKIDTAGKKVCTVVSGGNISARSFMEVIHHGAGQTPAVSAAPADGAKREEARNERDLVL</sequence>
<dbReference type="PANTHER" id="PTHR48078">
    <property type="entry name" value="THREONINE DEHYDRATASE, MITOCHONDRIAL-RELATED"/>
    <property type="match status" value="1"/>
</dbReference>
<evidence type="ECO:0000259" key="5">
    <source>
        <dbReference type="Pfam" id="PF00291"/>
    </source>
</evidence>
<comment type="cofactor">
    <cofactor evidence="1">
        <name>pyridoxal 5'-phosphate</name>
        <dbReference type="ChEBI" id="CHEBI:597326"/>
    </cofactor>
</comment>
<keyword evidence="7" id="KW-1185">Reference proteome</keyword>
<dbReference type="InterPro" id="IPR036052">
    <property type="entry name" value="TrpB-like_PALP_sf"/>
</dbReference>
<feature type="region of interest" description="Disordered" evidence="4">
    <location>
        <begin position="320"/>
        <end position="344"/>
    </location>
</feature>
<dbReference type="RefSeq" id="WP_308716016.1">
    <property type="nucleotide sequence ID" value="NZ_JAVHUY010000033.1"/>
</dbReference>
<dbReference type="InterPro" id="IPR001926">
    <property type="entry name" value="TrpB-like_PALP"/>
</dbReference>
<evidence type="ECO:0000256" key="3">
    <source>
        <dbReference type="ARBA" id="ARBA00023239"/>
    </source>
</evidence>
<evidence type="ECO:0000256" key="1">
    <source>
        <dbReference type="ARBA" id="ARBA00001933"/>
    </source>
</evidence>
<dbReference type="EMBL" id="JAVHUY010000033">
    <property type="protein sequence ID" value="MDQ7908749.1"/>
    <property type="molecule type" value="Genomic_DNA"/>
</dbReference>
<name>A0ABU0ZNY0_9ACTN</name>
<evidence type="ECO:0000313" key="7">
    <source>
        <dbReference type="Proteomes" id="UP001230908"/>
    </source>
</evidence>
<organism evidence="6 7">
    <name type="scientific">Phytohabitans maris</name>
    <dbReference type="NCBI Taxonomy" id="3071409"/>
    <lineage>
        <taxon>Bacteria</taxon>
        <taxon>Bacillati</taxon>
        <taxon>Actinomycetota</taxon>
        <taxon>Actinomycetes</taxon>
        <taxon>Micromonosporales</taxon>
        <taxon>Micromonosporaceae</taxon>
    </lineage>
</organism>
<dbReference type="Gene3D" id="3.40.50.1100">
    <property type="match status" value="2"/>
</dbReference>
<dbReference type="CDD" id="cd01562">
    <property type="entry name" value="Thr-dehyd"/>
    <property type="match status" value="1"/>
</dbReference>